<reference evidence="1" key="2">
    <citation type="submission" date="2020-03" db="EMBL/GenBank/DDBJ databases">
        <title>Walnut 2.0.</title>
        <authorList>
            <person name="Marrano A."/>
            <person name="Britton M."/>
            <person name="Zimin A.V."/>
            <person name="Zaini P.A."/>
            <person name="Workman R."/>
            <person name="Puiu D."/>
            <person name="Bianco L."/>
            <person name="Allen B.J."/>
            <person name="Troggio M."/>
            <person name="Leslie C.A."/>
            <person name="Timp W."/>
            <person name="Dendekar A."/>
            <person name="Salzberg S.L."/>
            <person name="Neale D.B."/>
        </authorList>
    </citation>
    <scope>NUCLEOTIDE SEQUENCE</scope>
    <source>
        <tissue evidence="1">Leaves</tissue>
    </source>
</reference>
<name>A0A833XPH8_JUGRE</name>
<dbReference type="EMBL" id="LIHL02000006">
    <property type="protein sequence ID" value="KAF5468736.1"/>
    <property type="molecule type" value="Genomic_DNA"/>
</dbReference>
<reference evidence="1" key="1">
    <citation type="submission" date="2015-10" db="EMBL/GenBank/DDBJ databases">
        <authorList>
            <person name="Martinez-Garcia P.J."/>
            <person name="Crepeau M.W."/>
            <person name="Puiu D."/>
            <person name="Gonzalez-Ibeas D."/>
            <person name="Whalen J."/>
            <person name="Stevens K."/>
            <person name="Paul R."/>
            <person name="Butterfield T."/>
            <person name="Britton M."/>
            <person name="Reagan R."/>
            <person name="Chakraborty S."/>
            <person name="Walawage S.L."/>
            <person name="Vasquez-Gross H.A."/>
            <person name="Cardeno C."/>
            <person name="Famula R."/>
            <person name="Pratt K."/>
            <person name="Kuruganti S."/>
            <person name="Aradhya M.K."/>
            <person name="Leslie C.A."/>
            <person name="Dandekar A.M."/>
            <person name="Salzberg S.L."/>
            <person name="Wegrzyn J.L."/>
            <person name="Langley C.H."/>
            <person name="Neale D.B."/>
        </authorList>
    </citation>
    <scope>NUCLEOTIDE SEQUENCE</scope>
    <source>
        <tissue evidence="1">Leaves</tissue>
    </source>
</reference>
<dbReference type="AlphaFoldDB" id="A0A833XPH8"/>
<sequence>MHPRMERKREISGPHFEMHSNAERKKSVYAGVLNLFFCKRSIIPITFFNHHRLFHALETEKTICQLLQRQKPTPQGLRQVANINEIPDEKLVLGIEEHASLPVLKEADEGIAAIGQKASEGEHHHIRLLELEDEAAVANAELENGCTVVVGRRLDAKANDELAATVDTFAFEPGNLFNPSTDDEGIRGEGDVNKVPLIEVNPKPLEFVRVWGVDCFDGYVPVVHNGCRQQVLGFEVIFLICKSKCIREADHIWKRRWMRNTVK</sequence>
<organism evidence="1 2">
    <name type="scientific">Juglans regia</name>
    <name type="common">English walnut</name>
    <dbReference type="NCBI Taxonomy" id="51240"/>
    <lineage>
        <taxon>Eukaryota</taxon>
        <taxon>Viridiplantae</taxon>
        <taxon>Streptophyta</taxon>
        <taxon>Embryophyta</taxon>
        <taxon>Tracheophyta</taxon>
        <taxon>Spermatophyta</taxon>
        <taxon>Magnoliopsida</taxon>
        <taxon>eudicotyledons</taxon>
        <taxon>Gunneridae</taxon>
        <taxon>Pentapetalae</taxon>
        <taxon>rosids</taxon>
        <taxon>fabids</taxon>
        <taxon>Fagales</taxon>
        <taxon>Juglandaceae</taxon>
        <taxon>Juglans</taxon>
    </lineage>
</organism>
<dbReference type="Proteomes" id="UP000619265">
    <property type="component" value="Unassembled WGS sequence"/>
</dbReference>
<evidence type="ECO:0000313" key="2">
    <source>
        <dbReference type="Proteomes" id="UP000619265"/>
    </source>
</evidence>
<accession>A0A833XPH8</accession>
<gene>
    <name evidence="1" type="ORF">F2P56_012866</name>
</gene>
<comment type="caution">
    <text evidence="1">The sequence shown here is derived from an EMBL/GenBank/DDBJ whole genome shotgun (WGS) entry which is preliminary data.</text>
</comment>
<evidence type="ECO:0000313" key="1">
    <source>
        <dbReference type="EMBL" id="KAF5468736.1"/>
    </source>
</evidence>
<protein>
    <submittedName>
        <fullName evidence="1">Uncharacterized protein</fullName>
    </submittedName>
</protein>
<dbReference type="Gramene" id="Jr06_11430_p1">
    <property type="protein sequence ID" value="cds.Jr06_11430_p1"/>
    <property type="gene ID" value="Jr06_11430"/>
</dbReference>
<proteinExistence type="predicted"/>